<dbReference type="EMBL" id="JBFOLK010000014">
    <property type="protein sequence ID" value="KAL2459924.1"/>
    <property type="molecule type" value="Genomic_DNA"/>
</dbReference>
<evidence type="ECO:0000256" key="1">
    <source>
        <dbReference type="ARBA" id="ARBA00006974"/>
    </source>
</evidence>
<dbReference type="InterPro" id="IPR003676">
    <property type="entry name" value="SAUR_fam"/>
</dbReference>
<dbReference type="Pfam" id="PF02519">
    <property type="entry name" value="Auxin_inducible"/>
    <property type="match status" value="1"/>
</dbReference>
<comment type="similarity">
    <text evidence="1">Belongs to the ARG7 family.</text>
</comment>
<protein>
    <submittedName>
        <fullName evidence="2">Auxin-responsive protein SAUR66</fullName>
    </submittedName>
</protein>
<dbReference type="Proteomes" id="UP001604336">
    <property type="component" value="Unassembled WGS sequence"/>
</dbReference>
<sequence length="148" mass="16753">MISSRKLINMARKWQRLAVMGRKRITIPGKNEEASTSSHSSNCLAEKGHFIVCTADKKRYAFPIAYLNKYIVRELLRMSEEEFGLPSDGPITLTCDAIFMDYAISLIQKKATKEVAKALLMSMAAHRCCSSYHFHQLETSQNLLLCSC</sequence>
<evidence type="ECO:0000313" key="2">
    <source>
        <dbReference type="EMBL" id="KAL2459924.1"/>
    </source>
</evidence>
<keyword evidence="3" id="KW-1185">Reference proteome</keyword>
<gene>
    <name evidence="2" type="ORF">Adt_43344</name>
</gene>
<evidence type="ECO:0000313" key="3">
    <source>
        <dbReference type="Proteomes" id="UP001604336"/>
    </source>
</evidence>
<reference evidence="3" key="1">
    <citation type="submission" date="2024-07" db="EMBL/GenBank/DDBJ databases">
        <title>Two chromosome-level genome assemblies of Korean endemic species Abeliophyllum distichum and Forsythia ovata (Oleaceae).</title>
        <authorList>
            <person name="Jang H."/>
        </authorList>
    </citation>
    <scope>NUCLEOTIDE SEQUENCE [LARGE SCALE GENOMIC DNA]</scope>
</reference>
<proteinExistence type="inferred from homology"/>
<comment type="caution">
    <text evidence="2">The sequence shown here is derived from an EMBL/GenBank/DDBJ whole genome shotgun (WGS) entry which is preliminary data.</text>
</comment>
<dbReference type="PANTHER" id="PTHR31175">
    <property type="entry name" value="AUXIN-RESPONSIVE FAMILY PROTEIN"/>
    <property type="match status" value="1"/>
</dbReference>
<name>A0ABD1P9Z4_9LAMI</name>
<accession>A0ABD1P9Z4</accession>
<dbReference type="PANTHER" id="PTHR31175:SF50">
    <property type="entry name" value="AUXIN-RESPONSIVE PROTEIN FAMILY, PUTATIVE-RELATED"/>
    <property type="match status" value="1"/>
</dbReference>
<dbReference type="AlphaFoldDB" id="A0ABD1P9Z4"/>
<organism evidence="2 3">
    <name type="scientific">Abeliophyllum distichum</name>
    <dbReference type="NCBI Taxonomy" id="126358"/>
    <lineage>
        <taxon>Eukaryota</taxon>
        <taxon>Viridiplantae</taxon>
        <taxon>Streptophyta</taxon>
        <taxon>Embryophyta</taxon>
        <taxon>Tracheophyta</taxon>
        <taxon>Spermatophyta</taxon>
        <taxon>Magnoliopsida</taxon>
        <taxon>eudicotyledons</taxon>
        <taxon>Gunneridae</taxon>
        <taxon>Pentapetalae</taxon>
        <taxon>asterids</taxon>
        <taxon>lamiids</taxon>
        <taxon>Lamiales</taxon>
        <taxon>Oleaceae</taxon>
        <taxon>Forsythieae</taxon>
        <taxon>Abeliophyllum</taxon>
    </lineage>
</organism>